<proteinExistence type="predicted"/>
<keyword evidence="1" id="KW-0472">Membrane</keyword>
<feature type="signal peptide" evidence="2">
    <location>
        <begin position="1"/>
        <end position="22"/>
    </location>
</feature>
<organism evidence="3 4">
    <name type="scientific">Aureliella helgolandensis</name>
    <dbReference type="NCBI Taxonomy" id="2527968"/>
    <lineage>
        <taxon>Bacteria</taxon>
        <taxon>Pseudomonadati</taxon>
        <taxon>Planctomycetota</taxon>
        <taxon>Planctomycetia</taxon>
        <taxon>Pirellulales</taxon>
        <taxon>Pirellulaceae</taxon>
        <taxon>Aureliella</taxon>
    </lineage>
</organism>
<reference evidence="3 4" key="1">
    <citation type="submission" date="2019-02" db="EMBL/GenBank/DDBJ databases">
        <title>Deep-cultivation of Planctomycetes and their phenomic and genomic characterization uncovers novel biology.</title>
        <authorList>
            <person name="Wiegand S."/>
            <person name="Jogler M."/>
            <person name="Boedeker C."/>
            <person name="Pinto D."/>
            <person name="Vollmers J."/>
            <person name="Rivas-Marin E."/>
            <person name="Kohn T."/>
            <person name="Peeters S.H."/>
            <person name="Heuer A."/>
            <person name="Rast P."/>
            <person name="Oberbeckmann S."/>
            <person name="Bunk B."/>
            <person name="Jeske O."/>
            <person name="Meyerdierks A."/>
            <person name="Storesund J.E."/>
            <person name="Kallscheuer N."/>
            <person name="Luecker S."/>
            <person name="Lage O.M."/>
            <person name="Pohl T."/>
            <person name="Merkel B.J."/>
            <person name="Hornburger P."/>
            <person name="Mueller R.-W."/>
            <person name="Bruemmer F."/>
            <person name="Labrenz M."/>
            <person name="Spormann A.M."/>
            <person name="Op den Camp H."/>
            <person name="Overmann J."/>
            <person name="Amann R."/>
            <person name="Jetten M.S.M."/>
            <person name="Mascher T."/>
            <person name="Medema M.H."/>
            <person name="Devos D.P."/>
            <person name="Kaster A.-K."/>
            <person name="Ovreas L."/>
            <person name="Rohde M."/>
            <person name="Galperin M.Y."/>
            <person name="Jogler C."/>
        </authorList>
    </citation>
    <scope>NUCLEOTIDE SEQUENCE [LARGE SCALE GENOMIC DNA]</scope>
    <source>
        <strain evidence="3 4">Q31a</strain>
    </source>
</reference>
<evidence type="ECO:0000256" key="2">
    <source>
        <dbReference type="SAM" id="SignalP"/>
    </source>
</evidence>
<evidence type="ECO:0000313" key="3">
    <source>
        <dbReference type="EMBL" id="QDV27890.1"/>
    </source>
</evidence>
<keyword evidence="2" id="KW-0732">Signal</keyword>
<evidence type="ECO:0000313" key="4">
    <source>
        <dbReference type="Proteomes" id="UP000318017"/>
    </source>
</evidence>
<name>A0A518GH37_9BACT</name>
<protein>
    <recommendedName>
        <fullName evidence="5">Glutamine amidotransferase domain-containing protein</fullName>
    </recommendedName>
</protein>
<dbReference type="SUPFAM" id="SSF52317">
    <property type="entry name" value="Class I glutamine amidotransferase-like"/>
    <property type="match status" value="1"/>
</dbReference>
<gene>
    <name evidence="3" type="ORF">Q31a_62830</name>
</gene>
<dbReference type="AlphaFoldDB" id="A0A518GH37"/>
<keyword evidence="1" id="KW-0812">Transmembrane</keyword>
<dbReference type="EMBL" id="CP036298">
    <property type="protein sequence ID" value="QDV27890.1"/>
    <property type="molecule type" value="Genomic_DNA"/>
</dbReference>
<dbReference type="KEGG" id="ahel:Q31a_62830"/>
<evidence type="ECO:0000256" key="1">
    <source>
        <dbReference type="SAM" id="Phobius"/>
    </source>
</evidence>
<dbReference type="Proteomes" id="UP000318017">
    <property type="component" value="Chromosome"/>
</dbReference>
<evidence type="ECO:0008006" key="5">
    <source>
        <dbReference type="Google" id="ProtNLM"/>
    </source>
</evidence>
<keyword evidence="1" id="KW-1133">Transmembrane helix</keyword>
<accession>A0A518GH37</accession>
<keyword evidence="4" id="KW-1185">Reference proteome</keyword>
<feature type="transmembrane region" description="Helical" evidence="1">
    <location>
        <begin position="404"/>
        <end position="425"/>
    </location>
</feature>
<feature type="transmembrane region" description="Helical" evidence="1">
    <location>
        <begin position="437"/>
        <end position="456"/>
    </location>
</feature>
<feature type="chain" id="PRO_5022214138" description="Glutamine amidotransferase domain-containing protein" evidence="2">
    <location>
        <begin position="23"/>
        <end position="757"/>
    </location>
</feature>
<sequence precursor="true">MWLRFLCGSMLLICLAASVLQGQTVTEVGAERQSAEVDEPLAPVASDAVAVDAVTAELGLAGMWKLGHLSPVRVNLPSGIADKVTAIEVHSVDGDGVTVVYRQDVDASLLQHSLSDPLQQAYVWVPVRIGRLGTPVAVRVMEDSQVLGETELDTQGDDAGLPSDQPLVLALGSAMGIEQLSRNSVSNSTSTFSTAVLRTVDQIPADWRYYAACDLLVISGADDEFLSAISTSQWAALEHWVRGGGGCVISLGESTNPASGLQRFLPGEIVGSGQVSNPGTLESMVATDAPLPGFSASILELGRGEVELSFADTLGRDIPWWIRYAYGHGTIQLVTSSLDAPAFSGWKDRRLLWGLLIEPYVDREMITGDRQSSVGESSYRGYSDLVGQLRATLDNFSGVSGISFSLFVALLIGVLLLIGPVDYFVSVKWLQRPHLSWYFAGTSLLLICSGLTWFYHSIRPDELQVNAAQLIDIDVSTGQVQGRLWSHVYSGAARTVSVRANATDAVPHVSANSAYSDWQGLPGAGLGGLLSQLSTDRGMPSYVIDVQGDGGSVIKNVGIPSAGTKSFVTTWDGQLSNPRESQLTEIPGVDQLTGVLVNPLDVDLKEPMLFYHNWYYSLASRIPPGESLSIAYDTIPKDIARRLHRRRNVDGSDVVTPWDPNDRDALDRLLELMMFHKVASGRSYTSLSHRYQAGVDHSNLMRTDQAVLVARVDAPWASLDVSSGDSTQGGENVEVKRGIDRVWCRILIPVSQATADR</sequence>
<dbReference type="InterPro" id="IPR029062">
    <property type="entry name" value="Class_I_gatase-like"/>
</dbReference>